<evidence type="ECO:0000313" key="1">
    <source>
        <dbReference type="EMBL" id="PIA48201.1"/>
    </source>
</evidence>
<organism evidence="1 2">
    <name type="scientific">Aquilegia coerulea</name>
    <name type="common">Rocky mountain columbine</name>
    <dbReference type="NCBI Taxonomy" id="218851"/>
    <lineage>
        <taxon>Eukaryota</taxon>
        <taxon>Viridiplantae</taxon>
        <taxon>Streptophyta</taxon>
        <taxon>Embryophyta</taxon>
        <taxon>Tracheophyta</taxon>
        <taxon>Spermatophyta</taxon>
        <taxon>Magnoliopsida</taxon>
        <taxon>Ranunculales</taxon>
        <taxon>Ranunculaceae</taxon>
        <taxon>Thalictroideae</taxon>
        <taxon>Aquilegia</taxon>
    </lineage>
</organism>
<accession>A0A2G5DXH5</accession>
<dbReference type="Proteomes" id="UP000230069">
    <property type="component" value="Unassembled WGS sequence"/>
</dbReference>
<dbReference type="EMBL" id="KZ305031">
    <property type="protein sequence ID" value="PIA48201.1"/>
    <property type="molecule type" value="Genomic_DNA"/>
</dbReference>
<keyword evidence="2" id="KW-1185">Reference proteome</keyword>
<reference evidence="1 2" key="1">
    <citation type="submission" date="2017-09" db="EMBL/GenBank/DDBJ databases">
        <title>WGS assembly of Aquilegia coerulea Goldsmith.</title>
        <authorList>
            <person name="Hodges S."/>
            <person name="Kramer E."/>
            <person name="Nordborg M."/>
            <person name="Tomkins J."/>
            <person name="Borevitz J."/>
            <person name="Derieg N."/>
            <person name="Yan J."/>
            <person name="Mihaltcheva S."/>
            <person name="Hayes R.D."/>
            <person name="Rokhsar D."/>
        </authorList>
    </citation>
    <scope>NUCLEOTIDE SEQUENCE [LARGE SCALE GENOMIC DNA]</scope>
    <source>
        <strain evidence="2">cv. Goldsmith</strain>
    </source>
</reference>
<name>A0A2G5DXH5_AQUCA</name>
<dbReference type="InParanoid" id="A0A2G5DXH5"/>
<gene>
    <name evidence="1" type="ORF">AQUCO_01400646v1</name>
</gene>
<proteinExistence type="predicted"/>
<protein>
    <submittedName>
        <fullName evidence="1">Uncharacterized protein</fullName>
    </submittedName>
</protein>
<dbReference type="AlphaFoldDB" id="A0A2G5DXH5"/>
<sequence>MQMTGLLQFHDDLRKLLNRTLVTELKTKITLQLDLNTDRLSICFIIGNDKNSEPNFKSSMTIKTPLSSSYHSEP</sequence>
<evidence type="ECO:0000313" key="2">
    <source>
        <dbReference type="Proteomes" id="UP000230069"/>
    </source>
</evidence>